<dbReference type="STRING" id="930146.SAMN05192533_10816"/>
<dbReference type="OrthoDB" id="3692101at2"/>
<gene>
    <name evidence="1" type="ORF">SAMN05192533_10816</name>
</gene>
<dbReference type="Proteomes" id="UP000198553">
    <property type="component" value="Unassembled WGS sequence"/>
</dbReference>
<evidence type="ECO:0000313" key="1">
    <source>
        <dbReference type="EMBL" id="SEN00470.1"/>
    </source>
</evidence>
<accession>A0A1H8CZK4</accession>
<keyword evidence="2" id="KW-1185">Reference proteome</keyword>
<reference evidence="2" key="1">
    <citation type="submission" date="2016-10" db="EMBL/GenBank/DDBJ databases">
        <authorList>
            <person name="Varghese N."/>
            <person name="Submissions S."/>
        </authorList>
    </citation>
    <scope>NUCLEOTIDE SEQUENCE [LARGE SCALE GENOMIC DNA]</scope>
    <source>
        <strain evidence="2">B48,IBRC-M 10115,DSM 25386,CECT 8001</strain>
    </source>
</reference>
<protein>
    <submittedName>
        <fullName evidence="1">Uncharacterized protein</fullName>
    </submittedName>
</protein>
<sequence length="84" mass="9432">MNHYQAIILALEDLGGEGTIKEVNDWIHFHYPNTWKDRGTALADMVPVSLGGNSSSTVGDEYRILERVSPGKYRLFSHKSVIDI</sequence>
<dbReference type="EMBL" id="FOBW01000008">
    <property type="protein sequence ID" value="SEN00470.1"/>
    <property type="molecule type" value="Genomic_DNA"/>
</dbReference>
<name>A0A1H8CZK4_9BACI</name>
<dbReference type="RefSeq" id="WP_090745687.1">
    <property type="nucleotide sequence ID" value="NZ_FOBW01000008.1"/>
</dbReference>
<organism evidence="1 2">
    <name type="scientific">Mesobacillus persicus</name>
    <dbReference type="NCBI Taxonomy" id="930146"/>
    <lineage>
        <taxon>Bacteria</taxon>
        <taxon>Bacillati</taxon>
        <taxon>Bacillota</taxon>
        <taxon>Bacilli</taxon>
        <taxon>Bacillales</taxon>
        <taxon>Bacillaceae</taxon>
        <taxon>Mesobacillus</taxon>
    </lineage>
</organism>
<dbReference type="AlphaFoldDB" id="A0A1H8CZK4"/>
<proteinExistence type="predicted"/>
<evidence type="ECO:0000313" key="2">
    <source>
        <dbReference type="Proteomes" id="UP000198553"/>
    </source>
</evidence>